<dbReference type="Proteomes" id="UP000586095">
    <property type="component" value="Unassembled WGS sequence"/>
</dbReference>
<evidence type="ECO:0000313" key="2">
    <source>
        <dbReference type="EMBL" id="NYD25492.1"/>
    </source>
</evidence>
<comment type="caution">
    <text evidence="2">The sequence shown here is derived from an EMBL/GenBank/DDBJ whole genome shotgun (WGS) entry which is preliminary data.</text>
</comment>
<name>A0A852RFK3_9MICO</name>
<keyword evidence="3" id="KW-1185">Reference proteome</keyword>
<accession>A0A852RFK3</accession>
<evidence type="ECO:0000313" key="3">
    <source>
        <dbReference type="Proteomes" id="UP000586095"/>
    </source>
</evidence>
<feature type="region of interest" description="Disordered" evidence="1">
    <location>
        <begin position="59"/>
        <end position="79"/>
    </location>
</feature>
<dbReference type="EMBL" id="JACCBD010000001">
    <property type="protein sequence ID" value="NYD25492.1"/>
    <property type="molecule type" value="Genomic_DNA"/>
</dbReference>
<feature type="compositionally biased region" description="Basic and acidic residues" evidence="1">
    <location>
        <begin position="59"/>
        <end position="72"/>
    </location>
</feature>
<sequence length="204" mass="20869">MDELFSGLCEPYPRAPRVSGIGFALSVPKRHGLLHEAGGARLIHTDVVREFANRKRFGGVREDAEHSHERRTSRATGASTRAASAAVAVAVPGSPGRGAPWVVPVTSGAAKPPVLSVAKLAAFPMLSAAPRPIECTVRASSAAVGGAAMSIEAAAFTEPTWPAVAAWPAMTTGAASASAPAHLSECLDECVCVGRSGLARLLGL</sequence>
<gene>
    <name evidence="2" type="ORF">BJ960_000295</name>
</gene>
<dbReference type="AlphaFoldDB" id="A0A852RFK3"/>
<organism evidence="2 3">
    <name type="scientific">Leucobacter aridicollis</name>
    <dbReference type="NCBI Taxonomy" id="283878"/>
    <lineage>
        <taxon>Bacteria</taxon>
        <taxon>Bacillati</taxon>
        <taxon>Actinomycetota</taxon>
        <taxon>Actinomycetes</taxon>
        <taxon>Micrococcales</taxon>
        <taxon>Microbacteriaceae</taxon>
        <taxon>Leucobacter</taxon>
    </lineage>
</organism>
<reference evidence="2 3" key="1">
    <citation type="submission" date="2020-07" db="EMBL/GenBank/DDBJ databases">
        <title>Sequencing the genomes of 1000 actinobacteria strains.</title>
        <authorList>
            <person name="Klenk H.-P."/>
        </authorList>
    </citation>
    <scope>NUCLEOTIDE SEQUENCE [LARGE SCALE GENOMIC DNA]</scope>
    <source>
        <strain evidence="2 3">DSM 17380</strain>
    </source>
</reference>
<evidence type="ECO:0000256" key="1">
    <source>
        <dbReference type="SAM" id="MobiDB-lite"/>
    </source>
</evidence>
<protein>
    <submittedName>
        <fullName evidence="2">Uncharacterized protein</fullName>
    </submittedName>
</protein>
<proteinExistence type="predicted"/>